<dbReference type="SUPFAM" id="SSF49562">
    <property type="entry name" value="C2 domain (Calcium/lipid-binding domain, CaLB)"/>
    <property type="match status" value="1"/>
</dbReference>
<dbReference type="AlphaFoldDB" id="A0A2G9UG56"/>
<keyword evidence="1" id="KW-0770">Synapse</keyword>
<dbReference type="OrthoDB" id="420032at2759"/>
<dbReference type="GO" id="GO:0048167">
    <property type="term" value="P:regulation of synaptic plasticity"/>
    <property type="evidence" value="ECO:0007669"/>
    <property type="project" value="TreeGrafter"/>
</dbReference>
<feature type="compositionally biased region" description="Polar residues" evidence="3">
    <location>
        <begin position="58"/>
        <end position="70"/>
    </location>
</feature>
<evidence type="ECO:0000256" key="2">
    <source>
        <dbReference type="ARBA" id="ARBA00034103"/>
    </source>
</evidence>
<gene>
    <name evidence="5" type="ORF">TELCIR_08956</name>
</gene>
<dbReference type="GO" id="GO:0048788">
    <property type="term" value="C:cytoskeleton of presynaptic active zone"/>
    <property type="evidence" value="ECO:0007669"/>
    <property type="project" value="TreeGrafter"/>
</dbReference>
<dbReference type="GO" id="GO:0044325">
    <property type="term" value="F:transmembrane transporter binding"/>
    <property type="evidence" value="ECO:0007669"/>
    <property type="project" value="TreeGrafter"/>
</dbReference>
<dbReference type="GO" id="GO:0050806">
    <property type="term" value="P:positive regulation of synaptic transmission"/>
    <property type="evidence" value="ECO:0007669"/>
    <property type="project" value="TreeGrafter"/>
</dbReference>
<dbReference type="PROSITE" id="PS50004">
    <property type="entry name" value="C2"/>
    <property type="match status" value="1"/>
</dbReference>
<dbReference type="InterPro" id="IPR039032">
    <property type="entry name" value="Rim-like"/>
</dbReference>
<reference evidence="5 6" key="1">
    <citation type="submission" date="2015-09" db="EMBL/GenBank/DDBJ databases">
        <title>Draft genome of the parasitic nematode Teladorsagia circumcincta isolate WARC Sus (inbred).</title>
        <authorList>
            <person name="Mitreva M."/>
        </authorList>
    </citation>
    <scope>NUCLEOTIDE SEQUENCE [LARGE SCALE GENOMIC DNA]</scope>
    <source>
        <strain evidence="5 6">S</strain>
    </source>
</reference>
<dbReference type="EMBL" id="KZ346735">
    <property type="protein sequence ID" value="PIO69229.1"/>
    <property type="molecule type" value="Genomic_DNA"/>
</dbReference>
<evidence type="ECO:0000313" key="5">
    <source>
        <dbReference type="EMBL" id="PIO69229.1"/>
    </source>
</evidence>
<feature type="region of interest" description="Disordered" evidence="3">
    <location>
        <begin position="1"/>
        <end position="75"/>
    </location>
</feature>
<sequence length="253" mass="27847">MGASRTYYRNLPEQTWDEGELTPDGRTINRRCMPPNESNDMQETSLEEYAPEDVPSASGVSAKSSVQGQSMKERKKSIMTRFIPGKSGAAGQVVGRQVLASPLLGEIQIGIMAGRSGIDVEIIRAKNLAVKPGVKISPAPYVKVYLMEGKTCVAKAKTNPVRKTTAPLFQQHLIFNDNPKRKMLQITVLGDYGRMERKTFMGIALIRLDDLRLGSEPIIGWYKLYHSSSLAGTGPVRKDSETSLVGANTLQYQ</sequence>
<dbReference type="Pfam" id="PF00168">
    <property type="entry name" value="C2"/>
    <property type="match status" value="1"/>
</dbReference>
<dbReference type="InterPro" id="IPR035892">
    <property type="entry name" value="C2_domain_sf"/>
</dbReference>
<dbReference type="Gene3D" id="2.60.40.150">
    <property type="entry name" value="C2 domain"/>
    <property type="match status" value="1"/>
</dbReference>
<dbReference type="GO" id="GO:0031267">
    <property type="term" value="F:small GTPase binding"/>
    <property type="evidence" value="ECO:0007669"/>
    <property type="project" value="InterPro"/>
</dbReference>
<dbReference type="InterPro" id="IPR000008">
    <property type="entry name" value="C2_dom"/>
</dbReference>
<dbReference type="SMART" id="SM00239">
    <property type="entry name" value="C2"/>
    <property type="match status" value="1"/>
</dbReference>
<accession>A0A2G9UG56</accession>
<dbReference type="GO" id="GO:0042734">
    <property type="term" value="C:presynaptic membrane"/>
    <property type="evidence" value="ECO:0007669"/>
    <property type="project" value="TreeGrafter"/>
</dbReference>
<feature type="domain" description="C2" evidence="4">
    <location>
        <begin position="103"/>
        <end position="222"/>
    </location>
</feature>
<keyword evidence="6" id="KW-1185">Reference proteome</keyword>
<evidence type="ECO:0000256" key="1">
    <source>
        <dbReference type="ARBA" id="ARBA00023018"/>
    </source>
</evidence>
<proteinExistence type="predicted"/>
<dbReference type="Proteomes" id="UP000230423">
    <property type="component" value="Unassembled WGS sequence"/>
</dbReference>
<evidence type="ECO:0000313" key="6">
    <source>
        <dbReference type="Proteomes" id="UP000230423"/>
    </source>
</evidence>
<dbReference type="PANTHER" id="PTHR12157">
    <property type="entry name" value="REGULATING SYNAPTIC MEMBRANE EXOCYTOSIS PROTEIN"/>
    <property type="match status" value="1"/>
</dbReference>
<comment type="subcellular location">
    <subcellularLocation>
        <location evidence="2">Synapse</location>
    </subcellularLocation>
</comment>
<name>A0A2G9UG56_TELCI</name>
<dbReference type="GO" id="GO:0048791">
    <property type="term" value="P:calcium ion-regulated exocytosis of neurotransmitter"/>
    <property type="evidence" value="ECO:0007669"/>
    <property type="project" value="TreeGrafter"/>
</dbReference>
<evidence type="ECO:0000256" key="3">
    <source>
        <dbReference type="SAM" id="MobiDB-lite"/>
    </source>
</evidence>
<dbReference type="PANTHER" id="PTHR12157:SF21">
    <property type="entry name" value="RAB3 INTERACTING MOLECULE, ISOFORM F"/>
    <property type="match status" value="1"/>
</dbReference>
<protein>
    <submittedName>
        <fullName evidence="5">C2 domain protein</fullName>
    </submittedName>
</protein>
<dbReference type="GO" id="GO:0042391">
    <property type="term" value="P:regulation of membrane potential"/>
    <property type="evidence" value="ECO:0007669"/>
    <property type="project" value="TreeGrafter"/>
</dbReference>
<organism evidence="5 6">
    <name type="scientific">Teladorsagia circumcincta</name>
    <name type="common">Brown stomach worm</name>
    <name type="synonym">Ostertagia circumcincta</name>
    <dbReference type="NCBI Taxonomy" id="45464"/>
    <lineage>
        <taxon>Eukaryota</taxon>
        <taxon>Metazoa</taxon>
        <taxon>Ecdysozoa</taxon>
        <taxon>Nematoda</taxon>
        <taxon>Chromadorea</taxon>
        <taxon>Rhabditida</taxon>
        <taxon>Rhabditina</taxon>
        <taxon>Rhabditomorpha</taxon>
        <taxon>Strongyloidea</taxon>
        <taxon>Trichostrongylidae</taxon>
        <taxon>Teladorsagia</taxon>
    </lineage>
</organism>
<evidence type="ECO:0000259" key="4">
    <source>
        <dbReference type="PROSITE" id="PS50004"/>
    </source>
</evidence>